<dbReference type="PANTHER" id="PTHR11557:SF0">
    <property type="entry name" value="PORPHOBILINOGEN DEAMINASE"/>
    <property type="match status" value="1"/>
</dbReference>
<evidence type="ECO:0000256" key="8">
    <source>
        <dbReference type="HAMAP-Rule" id="MF_00260"/>
    </source>
</evidence>
<evidence type="ECO:0000256" key="1">
    <source>
        <dbReference type="ARBA" id="ARBA00002869"/>
    </source>
</evidence>
<dbReference type="EC" id="2.5.1.61" evidence="8"/>
<evidence type="ECO:0000256" key="5">
    <source>
        <dbReference type="ARBA" id="ARBA00022679"/>
    </source>
</evidence>
<dbReference type="Gene3D" id="3.30.160.40">
    <property type="entry name" value="Porphobilinogen deaminase, C-terminal domain"/>
    <property type="match status" value="1"/>
</dbReference>
<name>A0A8S8XJ59_9PROT</name>
<evidence type="ECO:0000256" key="4">
    <source>
        <dbReference type="ARBA" id="ARBA00011245"/>
    </source>
</evidence>
<reference evidence="11" key="1">
    <citation type="submission" date="2021-02" db="EMBL/GenBank/DDBJ databases">
        <title>Genome sequence of Rhodospirillales sp. strain TMPK1 isolated from soil.</title>
        <authorList>
            <person name="Nakai R."/>
            <person name="Kusada H."/>
            <person name="Tamaki H."/>
        </authorList>
    </citation>
    <scope>NUCLEOTIDE SEQUENCE</scope>
    <source>
        <strain evidence="11">TMPK1</strain>
    </source>
</reference>
<keyword evidence="12" id="KW-1185">Reference proteome</keyword>
<dbReference type="InterPro" id="IPR022418">
    <property type="entry name" value="Porphobilinogen_deaminase_C"/>
</dbReference>
<organism evidence="11 12">
    <name type="scientific">Roseiterribacter gracilis</name>
    <dbReference type="NCBI Taxonomy" id="2812848"/>
    <lineage>
        <taxon>Bacteria</taxon>
        <taxon>Pseudomonadati</taxon>
        <taxon>Pseudomonadota</taxon>
        <taxon>Alphaproteobacteria</taxon>
        <taxon>Rhodospirillales</taxon>
        <taxon>Roseiterribacteraceae</taxon>
        <taxon>Roseiterribacter</taxon>
    </lineage>
</organism>
<dbReference type="Pfam" id="PF03900">
    <property type="entry name" value="Porphobil_deamC"/>
    <property type="match status" value="1"/>
</dbReference>
<dbReference type="SUPFAM" id="SSF53850">
    <property type="entry name" value="Periplasmic binding protein-like II"/>
    <property type="match status" value="1"/>
</dbReference>
<comment type="pathway">
    <text evidence="2">Porphyrin-containing compound metabolism; protoporphyrin-IX biosynthesis; coproporphyrinogen-III from 5-aminolevulinate: step 2/4.</text>
</comment>
<dbReference type="InterPro" id="IPR022417">
    <property type="entry name" value="Porphobilin_deaminase_N"/>
</dbReference>
<dbReference type="HAMAP" id="MF_00260">
    <property type="entry name" value="Porphobil_deam"/>
    <property type="match status" value="1"/>
</dbReference>
<comment type="miscellaneous">
    <text evidence="8">The porphobilinogen subunits are added to the dipyrromethane group.</text>
</comment>
<dbReference type="Proteomes" id="UP000681075">
    <property type="component" value="Unassembled WGS sequence"/>
</dbReference>
<dbReference type="AlphaFoldDB" id="A0A8S8XJ59"/>
<comment type="cofactor">
    <cofactor evidence="8">
        <name>dipyrromethane</name>
        <dbReference type="ChEBI" id="CHEBI:60342"/>
    </cofactor>
    <text evidence="8">Binds 1 dipyrromethane group covalently.</text>
</comment>
<feature type="domain" description="Porphobilinogen deaminase N-terminal" evidence="9">
    <location>
        <begin position="7"/>
        <end position="216"/>
    </location>
</feature>
<dbReference type="NCBIfam" id="TIGR00212">
    <property type="entry name" value="hemC"/>
    <property type="match status" value="1"/>
</dbReference>
<proteinExistence type="inferred from homology"/>
<comment type="function">
    <text evidence="1 8">Tetrapolymerization of the monopyrrole PBG into the hydroxymethylbilane pre-uroporphyrinogen in several discrete steps.</text>
</comment>
<evidence type="ECO:0000256" key="7">
    <source>
        <dbReference type="ARBA" id="ARBA00048169"/>
    </source>
</evidence>
<keyword evidence="5 8" id="KW-0808">Transferase</keyword>
<evidence type="ECO:0000313" key="11">
    <source>
        <dbReference type="EMBL" id="GIL40790.1"/>
    </source>
</evidence>
<accession>A0A8S8XJ59</accession>
<feature type="modified residue" description="S-(dipyrrolylmethanemethyl)cysteine" evidence="8">
    <location>
        <position position="245"/>
    </location>
</feature>
<dbReference type="PRINTS" id="PR00151">
    <property type="entry name" value="PORPHBDMNASE"/>
</dbReference>
<dbReference type="InterPro" id="IPR000860">
    <property type="entry name" value="HemC"/>
</dbReference>
<dbReference type="GO" id="GO:0006782">
    <property type="term" value="P:protoporphyrinogen IX biosynthetic process"/>
    <property type="evidence" value="ECO:0007669"/>
    <property type="project" value="UniProtKB-UniRule"/>
</dbReference>
<dbReference type="Pfam" id="PF01379">
    <property type="entry name" value="Porphobil_deam"/>
    <property type="match status" value="1"/>
</dbReference>
<dbReference type="InterPro" id="IPR022419">
    <property type="entry name" value="Porphobilin_deaminase_cofac_BS"/>
</dbReference>
<evidence type="ECO:0000256" key="3">
    <source>
        <dbReference type="ARBA" id="ARBA00005638"/>
    </source>
</evidence>
<dbReference type="InterPro" id="IPR036803">
    <property type="entry name" value="Porphobilinogen_deaminase_C_sf"/>
</dbReference>
<evidence type="ECO:0000256" key="2">
    <source>
        <dbReference type="ARBA" id="ARBA00004735"/>
    </source>
</evidence>
<dbReference type="GO" id="GO:0004418">
    <property type="term" value="F:hydroxymethylbilane synthase activity"/>
    <property type="evidence" value="ECO:0007669"/>
    <property type="project" value="UniProtKB-UniRule"/>
</dbReference>
<protein>
    <recommendedName>
        <fullName evidence="8">Porphobilinogen deaminase</fullName>
        <shortName evidence="8">PBG</shortName>
        <ecNumber evidence="8">2.5.1.61</ecNumber>
    </recommendedName>
    <alternativeName>
        <fullName evidence="8">Hydroxymethylbilane synthase</fullName>
        <shortName evidence="8">HMBS</shortName>
    </alternativeName>
    <alternativeName>
        <fullName evidence="8">Pre-uroporphyrinogen synthase</fullName>
    </alternativeName>
</protein>
<dbReference type="Gene3D" id="3.40.190.10">
    <property type="entry name" value="Periplasmic binding protein-like II"/>
    <property type="match status" value="2"/>
</dbReference>
<comment type="catalytic activity">
    <reaction evidence="7 8">
        <text>4 porphobilinogen + H2O = hydroxymethylbilane + 4 NH4(+)</text>
        <dbReference type="Rhea" id="RHEA:13185"/>
        <dbReference type="ChEBI" id="CHEBI:15377"/>
        <dbReference type="ChEBI" id="CHEBI:28938"/>
        <dbReference type="ChEBI" id="CHEBI:57845"/>
        <dbReference type="ChEBI" id="CHEBI:58126"/>
        <dbReference type="EC" id="2.5.1.61"/>
    </reaction>
</comment>
<comment type="caution">
    <text evidence="11">The sequence shown here is derived from an EMBL/GenBank/DDBJ whole genome shotgun (WGS) entry which is preliminary data.</text>
</comment>
<dbReference type="PIRSF" id="PIRSF001438">
    <property type="entry name" value="4pyrrol_synth_OHMeBilane_synth"/>
    <property type="match status" value="1"/>
</dbReference>
<gene>
    <name evidence="8 11" type="primary">hemC</name>
    <name evidence="11" type="ORF">TMPK1_30270</name>
</gene>
<comment type="similarity">
    <text evidence="3 8">Belongs to the HMBS family.</text>
</comment>
<dbReference type="RefSeq" id="WP_420243990.1">
    <property type="nucleotide sequence ID" value="NZ_BOPV01000001.1"/>
</dbReference>
<dbReference type="GO" id="GO:0005737">
    <property type="term" value="C:cytoplasm"/>
    <property type="evidence" value="ECO:0007669"/>
    <property type="project" value="UniProtKB-UniRule"/>
</dbReference>
<evidence type="ECO:0000259" key="9">
    <source>
        <dbReference type="Pfam" id="PF01379"/>
    </source>
</evidence>
<sequence>MVLDRPLRIGTRGSPLALAQARETAARLVAAHPGLPAPELVPIKTTGDRIQDRTLAEAGGKGLFTKELDEALLDNRVDLAVHSMKDVPTRLCDGTELFALLPREDPRDAWFARDKVSTLLTLPAGSVVGTASLRRQALVLHARPDLRVVPLRGNVQTRLAKLDAGDVDATLLAVAGLNRLGHAELIQHALDPTELLPAVAQGAVGCVARAGDETVAALLAALDCAATRQRVEAERALLTVLDGSCRTPIAALAMLVDGRLILDGLVASPDGARVFQTRKEGPAAHAAAIGEEAGFALKAQMPADLFLA</sequence>
<comment type="subunit">
    <text evidence="4 8">Monomer.</text>
</comment>
<dbReference type="EMBL" id="BOPV01000001">
    <property type="protein sequence ID" value="GIL40790.1"/>
    <property type="molecule type" value="Genomic_DNA"/>
</dbReference>
<dbReference type="PROSITE" id="PS00533">
    <property type="entry name" value="PORPHOBILINOGEN_DEAM"/>
    <property type="match status" value="1"/>
</dbReference>
<dbReference type="FunFam" id="3.40.190.10:FF:000004">
    <property type="entry name" value="Porphobilinogen deaminase"/>
    <property type="match status" value="1"/>
</dbReference>
<dbReference type="PANTHER" id="PTHR11557">
    <property type="entry name" value="PORPHOBILINOGEN DEAMINASE"/>
    <property type="match status" value="1"/>
</dbReference>
<dbReference type="SUPFAM" id="SSF54782">
    <property type="entry name" value="Porphobilinogen deaminase (hydroxymethylbilane synthase), C-terminal domain"/>
    <property type="match status" value="1"/>
</dbReference>
<keyword evidence="6 8" id="KW-0627">Porphyrin biosynthesis</keyword>
<dbReference type="FunFam" id="3.40.190.10:FF:000005">
    <property type="entry name" value="Porphobilinogen deaminase"/>
    <property type="match status" value="1"/>
</dbReference>
<evidence type="ECO:0000259" key="10">
    <source>
        <dbReference type="Pfam" id="PF03900"/>
    </source>
</evidence>
<evidence type="ECO:0000256" key="6">
    <source>
        <dbReference type="ARBA" id="ARBA00023244"/>
    </source>
</evidence>
<feature type="domain" description="Porphobilinogen deaminase C-terminal" evidence="10">
    <location>
        <begin position="229"/>
        <end position="297"/>
    </location>
</feature>
<evidence type="ECO:0000313" key="12">
    <source>
        <dbReference type="Proteomes" id="UP000681075"/>
    </source>
</evidence>